<proteinExistence type="predicted"/>
<feature type="transmembrane region" description="Helical" evidence="1">
    <location>
        <begin position="44"/>
        <end position="62"/>
    </location>
</feature>
<feature type="transmembrane region" description="Helical" evidence="1">
    <location>
        <begin position="68"/>
        <end position="89"/>
    </location>
</feature>
<sequence>MDYLRELHQQYHHMDDEVHMNVERPLLDAIKSRGSAENRTWRQLFERIILGLFLGIVGLFFLDPLRAFHNLVIAILDSPENIEGVLLLAMMYMRVMRMYDLIDSV</sequence>
<keyword evidence="3" id="KW-1185">Reference proteome</keyword>
<accession>A0A9X0A9V7</accession>
<reference evidence="2" key="1">
    <citation type="submission" date="2022-11" db="EMBL/GenBank/DDBJ databases">
        <title>Genome Resource of Sclerotinia nivalis Strain SnTB1, a Plant Pathogen Isolated from American Ginseng.</title>
        <authorList>
            <person name="Fan S."/>
        </authorList>
    </citation>
    <scope>NUCLEOTIDE SEQUENCE</scope>
    <source>
        <strain evidence="2">SnTB1</strain>
    </source>
</reference>
<keyword evidence="1" id="KW-0472">Membrane</keyword>
<evidence type="ECO:0000313" key="3">
    <source>
        <dbReference type="Proteomes" id="UP001152300"/>
    </source>
</evidence>
<dbReference type="AlphaFoldDB" id="A0A9X0A9V7"/>
<evidence type="ECO:0000313" key="2">
    <source>
        <dbReference type="EMBL" id="KAJ8058925.1"/>
    </source>
</evidence>
<evidence type="ECO:0000256" key="1">
    <source>
        <dbReference type="SAM" id="Phobius"/>
    </source>
</evidence>
<dbReference type="EMBL" id="JAPEIS010000015">
    <property type="protein sequence ID" value="KAJ8058925.1"/>
    <property type="molecule type" value="Genomic_DNA"/>
</dbReference>
<name>A0A9X0A9V7_9HELO</name>
<protein>
    <submittedName>
        <fullName evidence="2">Uncharacterized protein</fullName>
    </submittedName>
</protein>
<gene>
    <name evidence="2" type="ORF">OCU04_011910</name>
</gene>
<keyword evidence="1" id="KW-0812">Transmembrane</keyword>
<comment type="caution">
    <text evidence="2">The sequence shown here is derived from an EMBL/GenBank/DDBJ whole genome shotgun (WGS) entry which is preliminary data.</text>
</comment>
<organism evidence="2 3">
    <name type="scientific">Sclerotinia nivalis</name>
    <dbReference type="NCBI Taxonomy" id="352851"/>
    <lineage>
        <taxon>Eukaryota</taxon>
        <taxon>Fungi</taxon>
        <taxon>Dikarya</taxon>
        <taxon>Ascomycota</taxon>
        <taxon>Pezizomycotina</taxon>
        <taxon>Leotiomycetes</taxon>
        <taxon>Helotiales</taxon>
        <taxon>Sclerotiniaceae</taxon>
        <taxon>Sclerotinia</taxon>
    </lineage>
</organism>
<keyword evidence="1" id="KW-1133">Transmembrane helix</keyword>
<dbReference type="Proteomes" id="UP001152300">
    <property type="component" value="Unassembled WGS sequence"/>
</dbReference>